<sequence>MNWNGSGAVGKIGVNQMRLRTGARADQEVYLPFFDFENDIVCAKLAEKLQTAYEGLKKKSEVTLVEPEQPKTPKGNEQAAKTGDNMIIGT</sequence>
<organism evidence="2 3">
    <name type="scientific">Thomasclavelia ramosa</name>
    <dbReference type="NCBI Taxonomy" id="1547"/>
    <lineage>
        <taxon>Bacteria</taxon>
        <taxon>Bacillati</taxon>
        <taxon>Bacillota</taxon>
        <taxon>Erysipelotrichia</taxon>
        <taxon>Erysipelotrichales</taxon>
        <taxon>Coprobacillaceae</taxon>
        <taxon>Thomasclavelia</taxon>
    </lineage>
</organism>
<comment type="caution">
    <text evidence="2">The sequence shown here is derived from an EMBL/GenBank/DDBJ whole genome shotgun (WGS) entry which is preliminary data.</text>
</comment>
<accession>A0A3E3EBZ1</accession>
<protein>
    <submittedName>
        <fullName evidence="2">Uncharacterized protein</fullName>
    </submittedName>
</protein>
<dbReference type="EMBL" id="QUSL01000016">
    <property type="protein sequence ID" value="RGD84419.1"/>
    <property type="molecule type" value="Genomic_DNA"/>
</dbReference>
<dbReference type="Proteomes" id="UP000261032">
    <property type="component" value="Unassembled WGS sequence"/>
</dbReference>
<reference evidence="2 3" key="1">
    <citation type="submission" date="2018-08" db="EMBL/GenBank/DDBJ databases">
        <title>A genome reference for cultivated species of the human gut microbiota.</title>
        <authorList>
            <person name="Zou Y."/>
            <person name="Xue W."/>
            <person name="Luo G."/>
        </authorList>
    </citation>
    <scope>NUCLEOTIDE SEQUENCE [LARGE SCALE GENOMIC DNA]</scope>
    <source>
        <strain evidence="2 3">OM06-4</strain>
    </source>
</reference>
<name>A0A3E3EBZ1_9FIRM</name>
<dbReference type="AlphaFoldDB" id="A0A3E3EBZ1"/>
<proteinExistence type="predicted"/>
<dbReference type="RefSeq" id="WP_054322559.1">
    <property type="nucleotide sequence ID" value="NZ_BAABXX010000001.1"/>
</dbReference>
<gene>
    <name evidence="2" type="ORF">DXB93_10665</name>
</gene>
<evidence type="ECO:0000313" key="3">
    <source>
        <dbReference type="Proteomes" id="UP000261032"/>
    </source>
</evidence>
<feature type="region of interest" description="Disordered" evidence="1">
    <location>
        <begin position="65"/>
        <end position="90"/>
    </location>
</feature>
<evidence type="ECO:0000256" key="1">
    <source>
        <dbReference type="SAM" id="MobiDB-lite"/>
    </source>
</evidence>
<evidence type="ECO:0000313" key="2">
    <source>
        <dbReference type="EMBL" id="RGD84419.1"/>
    </source>
</evidence>